<gene>
    <name evidence="16" type="ORF">CALMAC_LOCUS1074</name>
</gene>
<dbReference type="PROSITE" id="PS52035">
    <property type="entry name" value="PEPTIDASE_M14"/>
    <property type="match status" value="1"/>
</dbReference>
<dbReference type="PRINTS" id="PR00765">
    <property type="entry name" value="CRBOXYPTASEA"/>
</dbReference>
<organism evidence="16 17">
    <name type="scientific">Callosobruchus maculatus</name>
    <name type="common">Southern cowpea weevil</name>
    <name type="synonym">Pulse bruchid</name>
    <dbReference type="NCBI Taxonomy" id="64391"/>
    <lineage>
        <taxon>Eukaryota</taxon>
        <taxon>Metazoa</taxon>
        <taxon>Ecdysozoa</taxon>
        <taxon>Arthropoda</taxon>
        <taxon>Hexapoda</taxon>
        <taxon>Insecta</taxon>
        <taxon>Pterygota</taxon>
        <taxon>Neoptera</taxon>
        <taxon>Endopterygota</taxon>
        <taxon>Coleoptera</taxon>
        <taxon>Polyphaga</taxon>
        <taxon>Cucujiformia</taxon>
        <taxon>Chrysomeloidea</taxon>
        <taxon>Chrysomelidae</taxon>
        <taxon>Bruchinae</taxon>
        <taxon>Bruchini</taxon>
        <taxon>Callosobruchus</taxon>
    </lineage>
</organism>
<keyword evidence="8" id="KW-0732">Signal</keyword>
<dbReference type="InterPro" id="IPR003146">
    <property type="entry name" value="M14A_act_pep"/>
</dbReference>
<accession>A0A653BHJ3</accession>
<dbReference type="PROSITE" id="PS00132">
    <property type="entry name" value="CARBOXYPEPT_ZN_1"/>
    <property type="match status" value="1"/>
</dbReference>
<comment type="subcellular location">
    <subcellularLocation>
        <location evidence="2">Secreted</location>
    </subcellularLocation>
</comment>
<evidence type="ECO:0000313" key="17">
    <source>
        <dbReference type="Proteomes" id="UP000410492"/>
    </source>
</evidence>
<evidence type="ECO:0000256" key="14">
    <source>
        <dbReference type="PROSITE-ProRule" id="PRU01379"/>
    </source>
</evidence>
<evidence type="ECO:0000256" key="12">
    <source>
        <dbReference type="ARBA" id="ARBA00023157"/>
    </source>
</evidence>
<evidence type="ECO:0000256" key="13">
    <source>
        <dbReference type="ARBA" id="ARBA00057299"/>
    </source>
</evidence>
<evidence type="ECO:0000256" key="2">
    <source>
        <dbReference type="ARBA" id="ARBA00004613"/>
    </source>
</evidence>
<feature type="domain" description="Peptidase M14" evidence="15">
    <location>
        <begin position="219"/>
        <end position="510"/>
    </location>
</feature>
<dbReference type="GO" id="GO:0006508">
    <property type="term" value="P:proteolysis"/>
    <property type="evidence" value="ECO:0007669"/>
    <property type="project" value="UniProtKB-KW"/>
</dbReference>
<keyword evidence="6" id="KW-0645">Protease</keyword>
<reference evidence="16 17" key="1">
    <citation type="submission" date="2019-01" db="EMBL/GenBank/DDBJ databases">
        <authorList>
            <person name="Sayadi A."/>
        </authorList>
    </citation>
    <scope>NUCLEOTIDE SEQUENCE [LARGE SCALE GENOMIC DNA]</scope>
</reference>
<dbReference type="Pfam" id="PF00246">
    <property type="entry name" value="Peptidase_M14"/>
    <property type="match status" value="1"/>
</dbReference>
<feature type="active site" description="Proton donor/acceptor" evidence="14">
    <location>
        <position position="476"/>
    </location>
</feature>
<dbReference type="InterPro" id="IPR057246">
    <property type="entry name" value="CARBOXYPEPT_ZN_1"/>
</dbReference>
<keyword evidence="17" id="KW-1185">Reference proteome</keyword>
<evidence type="ECO:0000259" key="15">
    <source>
        <dbReference type="PROSITE" id="PS52035"/>
    </source>
</evidence>
<comment type="cofactor">
    <cofactor evidence="1">
        <name>Zn(2+)</name>
        <dbReference type="ChEBI" id="CHEBI:29105"/>
    </cofactor>
</comment>
<evidence type="ECO:0000256" key="7">
    <source>
        <dbReference type="ARBA" id="ARBA00022723"/>
    </source>
</evidence>
<comment type="function">
    <text evidence="13">Involved in the digestion of the blood meal.</text>
</comment>
<evidence type="ECO:0000256" key="9">
    <source>
        <dbReference type="ARBA" id="ARBA00022801"/>
    </source>
</evidence>
<keyword evidence="10" id="KW-0862">Zinc</keyword>
<dbReference type="InterPro" id="IPR000834">
    <property type="entry name" value="Peptidase_M14"/>
</dbReference>
<dbReference type="PANTHER" id="PTHR11705">
    <property type="entry name" value="PROTEASE FAMILY M14 CARBOXYPEPTIDASE A,B"/>
    <property type="match status" value="1"/>
</dbReference>
<dbReference type="CDD" id="cd03860">
    <property type="entry name" value="M14_CP_A-B_like"/>
    <property type="match status" value="1"/>
</dbReference>
<dbReference type="Proteomes" id="UP000410492">
    <property type="component" value="Unassembled WGS sequence"/>
</dbReference>
<evidence type="ECO:0000256" key="11">
    <source>
        <dbReference type="ARBA" id="ARBA00023049"/>
    </source>
</evidence>
<evidence type="ECO:0000256" key="10">
    <source>
        <dbReference type="ARBA" id="ARBA00022833"/>
    </source>
</evidence>
<comment type="similarity">
    <text evidence="3 14">Belongs to the peptidase M14 family.</text>
</comment>
<dbReference type="GO" id="GO:0004181">
    <property type="term" value="F:metallocarboxypeptidase activity"/>
    <property type="evidence" value="ECO:0007669"/>
    <property type="project" value="InterPro"/>
</dbReference>
<dbReference type="PANTHER" id="PTHR11705:SF91">
    <property type="entry name" value="FI01817P-RELATED"/>
    <property type="match status" value="1"/>
</dbReference>
<name>A0A653BHJ3_CALMS</name>
<dbReference type="AlphaFoldDB" id="A0A653BHJ3"/>
<dbReference type="SMART" id="SM00631">
    <property type="entry name" value="Zn_pept"/>
    <property type="match status" value="1"/>
</dbReference>
<dbReference type="EMBL" id="CAACVG010001216">
    <property type="protein sequence ID" value="VEN35068.1"/>
    <property type="molecule type" value="Genomic_DNA"/>
</dbReference>
<evidence type="ECO:0000256" key="4">
    <source>
        <dbReference type="ARBA" id="ARBA00022525"/>
    </source>
</evidence>
<evidence type="ECO:0000256" key="3">
    <source>
        <dbReference type="ARBA" id="ARBA00005988"/>
    </source>
</evidence>
<dbReference type="SUPFAM" id="SSF54897">
    <property type="entry name" value="Protease propeptides/inhibitors"/>
    <property type="match status" value="1"/>
</dbReference>
<evidence type="ECO:0000256" key="1">
    <source>
        <dbReference type="ARBA" id="ARBA00001947"/>
    </source>
</evidence>
<keyword evidence="5" id="KW-0121">Carboxypeptidase</keyword>
<protein>
    <recommendedName>
        <fullName evidence="15">Peptidase M14 domain-containing protein</fullName>
    </recommendedName>
</protein>
<keyword evidence="9" id="KW-0378">Hydrolase</keyword>
<dbReference type="Pfam" id="PF02244">
    <property type="entry name" value="Propep_M14"/>
    <property type="match status" value="1"/>
</dbReference>
<dbReference type="GO" id="GO:0008270">
    <property type="term" value="F:zinc ion binding"/>
    <property type="evidence" value="ECO:0007669"/>
    <property type="project" value="InterPro"/>
</dbReference>
<keyword evidence="4" id="KW-0964">Secreted</keyword>
<evidence type="ECO:0000256" key="6">
    <source>
        <dbReference type="ARBA" id="ARBA00022670"/>
    </source>
</evidence>
<proteinExistence type="inferred from homology"/>
<keyword evidence="11" id="KW-0482">Metalloprotease</keyword>
<evidence type="ECO:0000256" key="8">
    <source>
        <dbReference type="ARBA" id="ARBA00022729"/>
    </source>
</evidence>
<dbReference type="InterPro" id="IPR036990">
    <property type="entry name" value="M14A-like_propep"/>
</dbReference>
<keyword evidence="12" id="KW-1015">Disulfide bond</keyword>
<dbReference type="GO" id="GO:0005615">
    <property type="term" value="C:extracellular space"/>
    <property type="evidence" value="ECO:0007669"/>
    <property type="project" value="TreeGrafter"/>
</dbReference>
<evidence type="ECO:0000313" key="16">
    <source>
        <dbReference type="EMBL" id="VEN35068.1"/>
    </source>
</evidence>
<dbReference type="FunFam" id="3.40.630.10:FF:000040">
    <property type="entry name" value="zinc carboxypeptidase"/>
    <property type="match status" value="1"/>
</dbReference>
<evidence type="ECO:0000256" key="5">
    <source>
        <dbReference type="ARBA" id="ARBA00022645"/>
    </source>
</evidence>
<sequence length="513" mass="57069">MQIRRPLRVYKTGPERGRELFRAMSEPRGTTQRSGGGTTHLSFVVVLLVLFDRNPWQVTARAPLTDNVADSSIKLNNENFPTYQIRDIEPEDAGVESFFKGLNEIKQSTNATLDEERPLPRVLYTGWQTWRTYLNSEDQIGIITALKDDGDIDTWGGNMKTIDIVVQPAAIEKVSAVLAQNNIKYEVMLDDVQRAINEENPTIIEETDDRKGHRLTWQAYHKTADIHGYLDYLAETYPDLCSVKTIGMSVQGRPIKLLKISNGKPGNKAVWVDGGIHAREWITPATVTFIINHLVSNFENEPKYIQDTDWYITPVANPDGYEFTHSTDRLWRKNRARAGGQCSGTDLNRNFGYKWGGKGSSKNPCTQIYAGAGPFSEPETAAIQRFIKGTQAAWKAYVSFHSYGQYILYPWGYENAVPPDHRDLEAVGRRAAAAIVAAGGPRYTVGPAGSTLYPASGGSDDWAKGVAGFKYSYTIELRDTGRYGFVLPASYITPTAKEALAAVRVIVEAAQKA</sequence>
<dbReference type="Gene3D" id="3.30.70.340">
    <property type="entry name" value="Metallocarboxypeptidase-like"/>
    <property type="match status" value="1"/>
</dbReference>
<dbReference type="SUPFAM" id="SSF53187">
    <property type="entry name" value="Zn-dependent exopeptidases"/>
    <property type="match status" value="1"/>
</dbReference>
<keyword evidence="7" id="KW-0479">Metal-binding</keyword>
<dbReference type="Gene3D" id="3.40.630.10">
    <property type="entry name" value="Zn peptidases"/>
    <property type="match status" value="1"/>
</dbReference>
<dbReference type="OrthoDB" id="3626597at2759"/>